<feature type="compositionally biased region" description="Low complexity" evidence="1">
    <location>
        <begin position="83"/>
        <end position="100"/>
    </location>
</feature>
<dbReference type="Proteomes" id="UP001385951">
    <property type="component" value="Unassembled WGS sequence"/>
</dbReference>
<feature type="region of interest" description="Disordered" evidence="1">
    <location>
        <begin position="76"/>
        <end position="115"/>
    </location>
</feature>
<feature type="region of interest" description="Disordered" evidence="1">
    <location>
        <begin position="11"/>
        <end position="63"/>
    </location>
</feature>
<organism evidence="2 3">
    <name type="scientific">Cerrena zonata</name>
    <dbReference type="NCBI Taxonomy" id="2478898"/>
    <lineage>
        <taxon>Eukaryota</taxon>
        <taxon>Fungi</taxon>
        <taxon>Dikarya</taxon>
        <taxon>Basidiomycota</taxon>
        <taxon>Agaricomycotina</taxon>
        <taxon>Agaricomycetes</taxon>
        <taxon>Polyporales</taxon>
        <taxon>Cerrenaceae</taxon>
        <taxon>Cerrena</taxon>
    </lineage>
</organism>
<accession>A0AAW0FHL1</accession>
<dbReference type="EMBL" id="JASBNA010000056">
    <property type="protein sequence ID" value="KAK7679762.1"/>
    <property type="molecule type" value="Genomic_DNA"/>
</dbReference>
<proteinExistence type="predicted"/>
<keyword evidence="3" id="KW-1185">Reference proteome</keyword>
<feature type="compositionally biased region" description="Low complexity" evidence="1">
    <location>
        <begin position="29"/>
        <end position="63"/>
    </location>
</feature>
<comment type="caution">
    <text evidence="2">The sequence shown here is derived from an EMBL/GenBank/DDBJ whole genome shotgun (WGS) entry which is preliminary data.</text>
</comment>
<name>A0AAW0FHL1_9APHY</name>
<gene>
    <name evidence="2" type="ORF">QCA50_017265</name>
</gene>
<evidence type="ECO:0000313" key="2">
    <source>
        <dbReference type="EMBL" id="KAK7679762.1"/>
    </source>
</evidence>
<sequence length="287" mass="32182">MPWARFLCPFQTTSSLNTPPTLANQLLQSHSGSPRRGSNRSRSQLSHPSVSSNPPRSVSQSQPMSIPLHLRQSDFKQPVHQYQQQQQQKQQQQQQQQQKQQKQHDEEDHHHHRHASFSAASAISYTNIRDALSIQQNNNLLEAPLQVEFATPQLLAADLSARGLLSGVDLTTLGIDWNNIESLDLNTPAINSDPNHSKNQYFDQNVMASHQFSNPNHPHHIRGTTPFDLGLNPPTNDLSLVQQILQMGTGGTGGSGGTDWPPDLYTWGLESWLMLQSGHWQWDSPKP</sequence>
<evidence type="ECO:0000313" key="3">
    <source>
        <dbReference type="Proteomes" id="UP001385951"/>
    </source>
</evidence>
<feature type="compositionally biased region" description="Polar residues" evidence="1">
    <location>
        <begin position="11"/>
        <end position="28"/>
    </location>
</feature>
<dbReference type="AlphaFoldDB" id="A0AAW0FHL1"/>
<evidence type="ECO:0000256" key="1">
    <source>
        <dbReference type="SAM" id="MobiDB-lite"/>
    </source>
</evidence>
<protein>
    <submittedName>
        <fullName evidence="2">Uncharacterized protein</fullName>
    </submittedName>
</protein>
<reference evidence="2 3" key="1">
    <citation type="submission" date="2022-09" db="EMBL/GenBank/DDBJ databases">
        <authorList>
            <person name="Palmer J.M."/>
        </authorList>
    </citation>
    <scope>NUCLEOTIDE SEQUENCE [LARGE SCALE GENOMIC DNA]</scope>
    <source>
        <strain evidence="2 3">DSM 7382</strain>
    </source>
</reference>